<comment type="function">
    <text evidence="4">Catalyzes two reactions in de novo purine nucleotide biosynthesis. Catalyzes the breakdown of 5-aminoimidazole- (N-succinylocarboxamide) ribotide (SAICAR or 2-[5-amino-1-(5-phospho-beta-D-ribosyl)imidazole-4-carboxamido]succinate) to 5-aminoimidazole-4-carboxamide ribotide (AICAR or 5-amino-1-(5-phospho-beta-D-ribosyl)imidazole-4-carboxamide) and fumarate, and of adenylosuccinate (ADS or N(6)-(1,2-dicarboxyethyl)-AMP) to adenosine monophosphate (AMP) and fumarate.</text>
</comment>
<dbReference type="Gene3D" id="1.10.275.10">
    <property type="entry name" value="Fumarase/aspartase (N-terminal domain)"/>
    <property type="match status" value="1"/>
</dbReference>
<evidence type="ECO:0000256" key="1">
    <source>
        <dbReference type="ARBA" id="ARBA00004706"/>
    </source>
</evidence>
<keyword evidence="3" id="KW-0658">Purine biosynthesis</keyword>
<dbReference type="EMBL" id="LBTA01000021">
    <property type="protein sequence ID" value="KKQ32356.1"/>
    <property type="molecule type" value="Genomic_DNA"/>
</dbReference>
<dbReference type="GO" id="GO:0006188">
    <property type="term" value="P:IMP biosynthetic process"/>
    <property type="evidence" value="ECO:0007669"/>
    <property type="project" value="InterPro"/>
</dbReference>
<evidence type="ECO:0000256" key="3">
    <source>
        <dbReference type="ARBA" id="ARBA00022755"/>
    </source>
</evidence>
<dbReference type="PROSITE" id="PS00163">
    <property type="entry name" value="FUMARATE_LYASES"/>
    <property type="match status" value="1"/>
</dbReference>
<evidence type="ECO:0000259" key="5">
    <source>
        <dbReference type="Pfam" id="PF00206"/>
    </source>
</evidence>
<dbReference type="PANTHER" id="PTHR43411:SF1">
    <property type="entry name" value="ADENYLOSUCCINATE LYASE"/>
    <property type="match status" value="1"/>
</dbReference>
<sequence length="371" mass="42718">MSLNSISPIDGRYKKYTEALSKYFSESASMKYKIIVEGEYLIALAETKNVNLRKFSKKEKRIVGNLYNLNEKDARVINKIETKGYKNIKATNHDFKAIEYYIKEKLKKTSLKDILEFVHFGLTSEDASNIAYALMIGESVKRVYFPALKDIVKKIEKLTKENENVPMLARTHGQSASPTTFGKEFKVFSERLKRQLSQLENHKLEAKLNGATGNYNALFIAYPKIDWIKFSASLVSKIGKLRGIPLEVNLYTTQIEPHDSYIELFDILRRINYIIINFNQDLWRYISDNWIIQRPVRGEVGSSTMPHKINPWFLENSEGNLGMANALFEFFGRKLPVSRLQRDLSDSTVLRNIGTAFAHSLIGFKYLGKQL</sequence>
<evidence type="ECO:0000259" key="6">
    <source>
        <dbReference type="Pfam" id="PF08328"/>
    </source>
</evidence>
<feature type="domain" description="Adenylosuccinate lyase PurB C-terminal" evidence="6">
    <location>
        <begin position="338"/>
        <end position="369"/>
    </location>
</feature>
<dbReference type="Proteomes" id="UP000034701">
    <property type="component" value="Unassembled WGS sequence"/>
</dbReference>
<dbReference type="InterPro" id="IPR022761">
    <property type="entry name" value="Fumarate_lyase_N"/>
</dbReference>
<evidence type="ECO:0000313" key="8">
    <source>
        <dbReference type="Proteomes" id="UP000034701"/>
    </source>
</evidence>
<dbReference type="InterPro" id="IPR047136">
    <property type="entry name" value="PurB_bact"/>
</dbReference>
<protein>
    <submittedName>
        <fullName evidence="7">Adenylosuccinate lyase</fullName>
    </submittedName>
</protein>
<accession>A0A0G0JVL3</accession>
<dbReference type="SUPFAM" id="SSF48557">
    <property type="entry name" value="L-aspartase-like"/>
    <property type="match status" value="1"/>
</dbReference>
<feature type="domain" description="Fumarate lyase N-terminal" evidence="5">
    <location>
        <begin position="11"/>
        <end position="319"/>
    </location>
</feature>
<dbReference type="NCBIfam" id="NF006764">
    <property type="entry name" value="PRK09285.1"/>
    <property type="match status" value="1"/>
</dbReference>
<dbReference type="InterPro" id="IPR013539">
    <property type="entry name" value="PurB_C"/>
</dbReference>
<comment type="pathway">
    <text evidence="2">Purine metabolism; AMP biosynthesis via de novo pathway; AMP from IMP: step 2/2.</text>
</comment>
<comment type="caution">
    <text evidence="7">The sequence shown here is derived from an EMBL/GenBank/DDBJ whole genome shotgun (WGS) entry which is preliminary data.</text>
</comment>
<dbReference type="PRINTS" id="PR00149">
    <property type="entry name" value="FUMRATELYASE"/>
</dbReference>
<proteinExistence type="predicted"/>
<comment type="pathway">
    <text evidence="1">Purine metabolism; IMP biosynthesis via de novo pathway; 5-amino-1-(5-phospho-D-ribosyl)imidazole-4-carboxamide from 5-amino-1-(5-phospho-D-ribosyl)imidazole-4-carboxylate: step 2/2.</text>
</comment>
<name>A0A0G0JVL3_9BACT</name>
<reference evidence="7 8" key="1">
    <citation type="journal article" date="2015" name="Nature">
        <title>rRNA introns, odd ribosomes, and small enigmatic genomes across a large radiation of phyla.</title>
        <authorList>
            <person name="Brown C.T."/>
            <person name="Hug L.A."/>
            <person name="Thomas B.C."/>
            <person name="Sharon I."/>
            <person name="Castelle C.J."/>
            <person name="Singh A."/>
            <person name="Wilkins M.J."/>
            <person name="Williams K.H."/>
            <person name="Banfield J.F."/>
        </authorList>
    </citation>
    <scope>NUCLEOTIDE SEQUENCE [LARGE SCALE GENOMIC DNA]</scope>
</reference>
<evidence type="ECO:0000313" key="7">
    <source>
        <dbReference type="EMBL" id="KKQ32356.1"/>
    </source>
</evidence>
<evidence type="ECO:0000256" key="4">
    <source>
        <dbReference type="ARBA" id="ARBA00025012"/>
    </source>
</evidence>
<gene>
    <name evidence="7" type="ORF">US45_C0021G0001</name>
</gene>
<dbReference type="InterPro" id="IPR020557">
    <property type="entry name" value="Fumarate_lyase_CS"/>
</dbReference>
<evidence type="ECO:0000256" key="2">
    <source>
        <dbReference type="ARBA" id="ARBA00004734"/>
    </source>
</evidence>
<dbReference type="AlphaFoldDB" id="A0A0G0JVL3"/>
<dbReference type="GO" id="GO:0004018">
    <property type="term" value="F:N6-(1,2-dicarboxyethyl)AMP AMP-lyase (fumarate-forming) activity"/>
    <property type="evidence" value="ECO:0007669"/>
    <property type="project" value="InterPro"/>
</dbReference>
<dbReference type="PANTHER" id="PTHR43411">
    <property type="entry name" value="ADENYLOSUCCINATE LYASE"/>
    <property type="match status" value="1"/>
</dbReference>
<dbReference type="InterPro" id="IPR000362">
    <property type="entry name" value="Fumarate_lyase_fam"/>
</dbReference>
<dbReference type="InterPro" id="IPR008948">
    <property type="entry name" value="L-Aspartase-like"/>
</dbReference>
<dbReference type="Pfam" id="PF00206">
    <property type="entry name" value="Lyase_1"/>
    <property type="match status" value="1"/>
</dbReference>
<dbReference type="Pfam" id="PF08328">
    <property type="entry name" value="ASL_C"/>
    <property type="match status" value="1"/>
</dbReference>
<organism evidence="7 8">
    <name type="scientific">Candidatus Nomurabacteria bacterium GW2011_GWA1_37_20</name>
    <dbReference type="NCBI Taxonomy" id="1618729"/>
    <lineage>
        <taxon>Bacteria</taxon>
        <taxon>Candidatus Nomuraibacteriota</taxon>
    </lineage>
</organism>
<dbReference type="Gene3D" id="1.20.200.10">
    <property type="entry name" value="Fumarase/aspartase (Central domain)"/>
    <property type="match status" value="1"/>
</dbReference>
<feature type="non-terminal residue" evidence="7">
    <location>
        <position position="371"/>
    </location>
</feature>
<dbReference type="InterPro" id="IPR024083">
    <property type="entry name" value="Fumarase/histidase_N"/>
</dbReference>
<keyword evidence="7" id="KW-0456">Lyase</keyword>